<dbReference type="GO" id="GO:0004040">
    <property type="term" value="F:amidase activity"/>
    <property type="evidence" value="ECO:0007669"/>
    <property type="project" value="UniProtKB-EC"/>
</dbReference>
<comment type="similarity">
    <text evidence="2">Belongs to the amidase family.</text>
</comment>
<dbReference type="Gene3D" id="3.90.1300.10">
    <property type="entry name" value="Amidase signature (AS) domain"/>
    <property type="match status" value="1"/>
</dbReference>
<dbReference type="EC" id="3.5.1.4" evidence="3"/>
<gene>
    <name evidence="4" type="ORF">AWC04_14695</name>
</gene>
<dbReference type="SUPFAM" id="SSF75304">
    <property type="entry name" value="Amidase signature (AS) enzymes"/>
    <property type="match status" value="1"/>
</dbReference>
<name>A0A1X1R7W0_MYCFA</name>
<evidence type="ECO:0000313" key="4">
    <source>
        <dbReference type="EMBL" id="ORV00923.1"/>
    </source>
</evidence>
<reference evidence="4 5" key="1">
    <citation type="submission" date="2016-01" db="EMBL/GenBank/DDBJ databases">
        <title>The new phylogeny of the genus Mycobacterium.</title>
        <authorList>
            <person name="Tarcisio F."/>
            <person name="Conor M."/>
            <person name="Antonella G."/>
            <person name="Elisabetta G."/>
            <person name="Giulia F.S."/>
            <person name="Sara T."/>
            <person name="Anna F."/>
            <person name="Clotilde B."/>
            <person name="Roberto B."/>
            <person name="Veronica D.S."/>
            <person name="Fabio R."/>
            <person name="Monica P."/>
            <person name="Olivier J."/>
            <person name="Enrico T."/>
            <person name="Nicola S."/>
        </authorList>
    </citation>
    <scope>NUCLEOTIDE SEQUENCE [LARGE SCALE GENOMIC DNA]</scope>
    <source>
        <strain evidence="4 5">DSM 44179</strain>
    </source>
</reference>
<organism evidence="4 5">
    <name type="scientific">Mycolicibacterium fallax</name>
    <name type="common">Mycobacterium fallax</name>
    <dbReference type="NCBI Taxonomy" id="1793"/>
    <lineage>
        <taxon>Bacteria</taxon>
        <taxon>Bacillati</taxon>
        <taxon>Actinomycetota</taxon>
        <taxon>Actinomycetes</taxon>
        <taxon>Mycobacteriales</taxon>
        <taxon>Mycobacteriaceae</taxon>
        <taxon>Mycolicibacterium</taxon>
    </lineage>
</organism>
<dbReference type="EMBL" id="LQOJ01000048">
    <property type="protein sequence ID" value="ORV00923.1"/>
    <property type="molecule type" value="Genomic_DNA"/>
</dbReference>
<dbReference type="InterPro" id="IPR020556">
    <property type="entry name" value="Amidase_CS"/>
</dbReference>
<protein>
    <recommendedName>
        <fullName evidence="3">amidase</fullName>
        <ecNumber evidence="3">3.5.1.4</ecNumber>
    </recommendedName>
</protein>
<evidence type="ECO:0000256" key="1">
    <source>
        <dbReference type="ARBA" id="ARBA00001311"/>
    </source>
</evidence>
<dbReference type="OrthoDB" id="5175573at2"/>
<dbReference type="InterPro" id="IPR023631">
    <property type="entry name" value="Amidase_dom"/>
</dbReference>
<keyword evidence="5" id="KW-1185">Reference proteome</keyword>
<dbReference type="PROSITE" id="PS00571">
    <property type="entry name" value="AMIDASES"/>
    <property type="match status" value="1"/>
</dbReference>
<proteinExistence type="inferred from homology"/>
<evidence type="ECO:0000313" key="5">
    <source>
        <dbReference type="Proteomes" id="UP000193484"/>
    </source>
</evidence>
<sequence length="466" mass="49168">MDSIDLVFAGAAEQARMLAGGAITAPALTELYLERIARLDPELRAYRIVLVDAARRAAAEAQERLDAGERAPLLGVPIAIKDDTDVAGQLTTFGSNAAGPAPTRDAEVITRLREAGAVILGKTAVPEMMLWPFTESVAFGATHNPWDVARTPGGSSGGSAAAVAAGLAPFALGSDGAGSIRIPATWCGLYGLKPQRGRVPTAPHEGGWNGLTVNGPITRTVEDAALFLDVTTTKSELPAPEGGFVRAASHPPGRLRIALSTNIPPIGAAYRDAEQRAAVHQAGALLRDLGHQVVLREIDYPRTSIYAQVLPRMLRGLSDDVRALPHPERLDSRTRGLARVGRLISDDRMARIRAGEAELAARVNGIFDDVDVVITPGCATGPSRVGAYRRLGGLATLALVGARVPYQSVLNATGQPAAVLPWGLDRQGLPLSIQLVGRPFDEATLLSLSAEIEADRPWAQRRPSIS</sequence>
<dbReference type="Proteomes" id="UP000193484">
    <property type="component" value="Unassembled WGS sequence"/>
</dbReference>
<evidence type="ECO:0000256" key="2">
    <source>
        <dbReference type="ARBA" id="ARBA00009199"/>
    </source>
</evidence>
<dbReference type="Pfam" id="PF01425">
    <property type="entry name" value="Amidase"/>
    <property type="match status" value="1"/>
</dbReference>
<dbReference type="RefSeq" id="WP_085097966.1">
    <property type="nucleotide sequence ID" value="NZ_AP022603.1"/>
</dbReference>
<comment type="caution">
    <text evidence="4">The sequence shown here is derived from an EMBL/GenBank/DDBJ whole genome shotgun (WGS) entry which is preliminary data.</text>
</comment>
<dbReference type="PANTHER" id="PTHR11895:SF7">
    <property type="entry name" value="GLUTAMYL-TRNA(GLN) AMIDOTRANSFERASE SUBUNIT A, MITOCHONDRIAL"/>
    <property type="match status" value="1"/>
</dbReference>
<dbReference type="PANTHER" id="PTHR11895">
    <property type="entry name" value="TRANSAMIDASE"/>
    <property type="match status" value="1"/>
</dbReference>
<evidence type="ECO:0000256" key="3">
    <source>
        <dbReference type="ARBA" id="ARBA00012922"/>
    </source>
</evidence>
<dbReference type="STRING" id="1793.AWC04_14695"/>
<dbReference type="NCBIfam" id="NF009119">
    <property type="entry name" value="PRK12470.1"/>
    <property type="match status" value="1"/>
</dbReference>
<dbReference type="InterPro" id="IPR000120">
    <property type="entry name" value="Amidase"/>
</dbReference>
<accession>A0A1X1R7W0</accession>
<dbReference type="InterPro" id="IPR036928">
    <property type="entry name" value="AS_sf"/>
</dbReference>
<comment type="catalytic activity">
    <reaction evidence="1">
        <text>a monocarboxylic acid amide + H2O = a monocarboxylate + NH4(+)</text>
        <dbReference type="Rhea" id="RHEA:12020"/>
        <dbReference type="ChEBI" id="CHEBI:15377"/>
        <dbReference type="ChEBI" id="CHEBI:28938"/>
        <dbReference type="ChEBI" id="CHEBI:35757"/>
        <dbReference type="ChEBI" id="CHEBI:83628"/>
        <dbReference type="EC" id="3.5.1.4"/>
    </reaction>
</comment>
<dbReference type="AlphaFoldDB" id="A0A1X1R7W0"/>